<dbReference type="EC" id="1.-.-.-" evidence="3"/>
<protein>
    <submittedName>
        <fullName evidence="3">Short-chain dehydrogenase/reductase SDR</fullName>
        <ecNumber evidence="3">1.-.-.-</ecNumber>
    </submittedName>
</protein>
<dbReference type="PRINTS" id="PR00081">
    <property type="entry name" value="GDHRDH"/>
</dbReference>
<keyword evidence="2 3" id="KW-0560">Oxidoreductase</keyword>
<comment type="similarity">
    <text evidence="1">Belongs to the short-chain dehydrogenases/reductases (SDR) family.</text>
</comment>
<gene>
    <name evidence="3" type="primary">yvrD1</name>
    <name evidence="3" type="ordered locus">BAMF_3643</name>
</gene>
<dbReference type="Proteomes" id="UP000006562">
    <property type="component" value="Chromosome"/>
</dbReference>
<dbReference type="PROSITE" id="PS00061">
    <property type="entry name" value="ADH_SHORT"/>
    <property type="match status" value="1"/>
</dbReference>
<name>A0A9P1NJK3_BACAS</name>
<proteinExistence type="inferred from homology"/>
<dbReference type="InterPro" id="IPR020904">
    <property type="entry name" value="Sc_DH/Rdtase_CS"/>
</dbReference>
<keyword evidence="4" id="KW-1185">Reference proteome</keyword>
<dbReference type="GO" id="GO:0008206">
    <property type="term" value="P:bile acid metabolic process"/>
    <property type="evidence" value="ECO:0007669"/>
    <property type="project" value="UniProtKB-ARBA"/>
</dbReference>
<organism evidence="3 4">
    <name type="scientific">Bacillus amyloliquefaciens (strain ATCC 23350 / DSM 7 / BCRC 11601 / CCUG 28519 / NBRC 15535 / NRRL B-14393 / F)</name>
    <dbReference type="NCBI Taxonomy" id="692420"/>
    <lineage>
        <taxon>Bacteria</taxon>
        <taxon>Bacillati</taxon>
        <taxon>Bacillota</taxon>
        <taxon>Bacilli</taxon>
        <taxon>Bacillales</taxon>
        <taxon>Bacillaceae</taxon>
        <taxon>Bacillus</taxon>
        <taxon>Bacillus amyloliquefaciens group</taxon>
    </lineage>
</organism>
<dbReference type="FunFam" id="3.40.50.720:FF:000084">
    <property type="entry name" value="Short-chain dehydrogenase reductase"/>
    <property type="match status" value="1"/>
</dbReference>
<evidence type="ECO:0000313" key="3">
    <source>
        <dbReference type="EMBL" id="CBI44769.1"/>
    </source>
</evidence>
<dbReference type="GO" id="GO:0016616">
    <property type="term" value="F:oxidoreductase activity, acting on the CH-OH group of donors, NAD or NADP as acceptor"/>
    <property type="evidence" value="ECO:0007669"/>
    <property type="project" value="TreeGrafter"/>
</dbReference>
<evidence type="ECO:0000313" key="4">
    <source>
        <dbReference type="Proteomes" id="UP000006562"/>
    </source>
</evidence>
<dbReference type="SUPFAM" id="SSF51735">
    <property type="entry name" value="NAD(P)-binding Rossmann-fold domains"/>
    <property type="match status" value="1"/>
</dbReference>
<dbReference type="Gene3D" id="3.40.50.720">
    <property type="entry name" value="NAD(P)-binding Rossmann-like Domain"/>
    <property type="match status" value="1"/>
</dbReference>
<dbReference type="PRINTS" id="PR00080">
    <property type="entry name" value="SDRFAMILY"/>
</dbReference>
<evidence type="ECO:0000256" key="2">
    <source>
        <dbReference type="ARBA" id="ARBA00023002"/>
    </source>
</evidence>
<dbReference type="NCBIfam" id="NF005095">
    <property type="entry name" value="PRK06523.1"/>
    <property type="match status" value="1"/>
</dbReference>
<dbReference type="KEGG" id="bao:BAMF_3643"/>
<dbReference type="EMBL" id="FN597644">
    <property type="protein sequence ID" value="CBI44769.1"/>
    <property type="molecule type" value="Genomic_DNA"/>
</dbReference>
<dbReference type="InterPro" id="IPR002347">
    <property type="entry name" value="SDR_fam"/>
</dbReference>
<reference evidence="4" key="2">
    <citation type="journal article" date="2011" name="J. Biotechnol.">
        <title>Genome sequence of B. amyloliquefaciens type strain DSM7(T) reveals differences to plant-associated B. amyloliquefaciens FZB42.</title>
        <authorList>
            <person name="Ruckert C."/>
            <person name="Blom J."/>
            <person name="Chen X."/>
            <person name="Reva O."/>
            <person name="Borriss R."/>
        </authorList>
    </citation>
    <scope>NUCLEOTIDE SEQUENCE [LARGE SCALE GENOMIC DNA]</scope>
    <source>
        <strain evidence="4">DSM 7</strain>
    </source>
</reference>
<sequence length="283" mass="30232">MIKLALYSTFEGGFSRTMENSPYLLNMSKEFAGKRVLVTGGIRGIGRAIVKRLHAAGAEVIATARSLPEALPEGAGFIQADVCLPEGADHIIKETIHTFGGLDILINNVGGYSSSTAGALALTDEDWQTAFNANLFSSVRLDRGFLPYMVKQQSGVIVHISSIQRKLPGNMTMPYSAAKAALVNYSKNLATQFGPEGIRINALAPGFTETEAAEQLIERMAKQAGTDYLAAREQLMDELGGIPLGRPAQPEEVAELAAFLASSRASYVTGCEYVIDGGTIRTV</sequence>
<dbReference type="PANTHER" id="PTHR42760:SF133">
    <property type="entry name" value="3-OXOACYL-[ACYL-CARRIER-PROTEIN] REDUCTASE"/>
    <property type="match status" value="1"/>
</dbReference>
<dbReference type="InterPro" id="IPR036291">
    <property type="entry name" value="NAD(P)-bd_dom_sf"/>
</dbReference>
<dbReference type="Pfam" id="PF13561">
    <property type="entry name" value="adh_short_C2"/>
    <property type="match status" value="1"/>
</dbReference>
<reference evidence="3 4" key="1">
    <citation type="journal article" date="2011" name="Int. J. Syst. Evol. Microbiol.">
        <title>Relationship of Bacillus amyloliquefaciens clades associated with strains DSM 7T and FZB42T: a proposal for Bacillus amyloliquefaciens subsp. amyloliquefaciens subsp. nov. and Bacillus amyloliquefaciens subsp. plantarum subsp. nov. based on complete genome sequence comparisons.</title>
        <authorList>
            <person name="Borriss R."/>
            <person name="Chen X.H."/>
            <person name="Rueckert C."/>
            <person name="Blom J."/>
            <person name="Becker A."/>
            <person name="Baumgarth B."/>
            <person name="Fan B."/>
            <person name="Pukall R."/>
            <person name="Schumann P."/>
            <person name="Sproer C."/>
            <person name="Junge H."/>
            <person name="Vater J."/>
            <person name="Puhler A."/>
            <person name="Klenk H.P."/>
        </authorList>
    </citation>
    <scope>NUCLEOTIDE SEQUENCE [LARGE SCALE GENOMIC DNA]</scope>
    <source>
        <strain evidence="4">DSM 7</strain>
    </source>
</reference>
<dbReference type="PANTHER" id="PTHR42760">
    <property type="entry name" value="SHORT-CHAIN DEHYDROGENASES/REDUCTASES FAMILY MEMBER"/>
    <property type="match status" value="1"/>
</dbReference>
<dbReference type="AlphaFoldDB" id="A0A9P1NJK3"/>
<accession>A0A9P1NJK3</accession>
<evidence type="ECO:0000256" key="1">
    <source>
        <dbReference type="ARBA" id="ARBA00006484"/>
    </source>
</evidence>